<dbReference type="InterPro" id="IPR008254">
    <property type="entry name" value="Flavodoxin/NO_synth"/>
</dbReference>
<reference evidence="9 10" key="1">
    <citation type="journal article" date="2015" name="Genome Announc.">
        <title>Expanding the biotechnology potential of lactobacilli through comparative genomics of 213 strains and associated genera.</title>
        <authorList>
            <person name="Sun Z."/>
            <person name="Harris H.M."/>
            <person name="McCann A."/>
            <person name="Guo C."/>
            <person name="Argimon S."/>
            <person name="Zhang W."/>
            <person name="Yang X."/>
            <person name="Jeffery I.B."/>
            <person name="Cooney J.C."/>
            <person name="Kagawa T.F."/>
            <person name="Liu W."/>
            <person name="Song Y."/>
            <person name="Salvetti E."/>
            <person name="Wrobel A."/>
            <person name="Rasinkangas P."/>
            <person name="Parkhill J."/>
            <person name="Rea M.C."/>
            <person name="O'Sullivan O."/>
            <person name="Ritari J."/>
            <person name="Douillard F.P."/>
            <person name="Paul Ross R."/>
            <person name="Yang R."/>
            <person name="Briner A.E."/>
            <person name="Felis G.E."/>
            <person name="de Vos W.M."/>
            <person name="Barrangou R."/>
            <person name="Klaenhammer T.R."/>
            <person name="Caufield P.W."/>
            <person name="Cui Y."/>
            <person name="Zhang H."/>
            <person name="O'Toole P.W."/>
        </authorList>
    </citation>
    <scope>NUCLEOTIDE SEQUENCE [LARGE SCALE GENOMIC DNA]</scope>
    <source>
        <strain evidence="9 10">DSM 19519</strain>
    </source>
</reference>
<evidence type="ECO:0000256" key="5">
    <source>
        <dbReference type="ARBA" id="ARBA00022630"/>
    </source>
</evidence>
<comment type="similarity">
    <text evidence="3">Belongs to the flavodoxin family.</text>
</comment>
<dbReference type="RefSeq" id="WP_057869177.1">
    <property type="nucleotide sequence ID" value="NZ_AZDX01000007.1"/>
</dbReference>
<dbReference type="NCBIfam" id="NF005587">
    <property type="entry name" value="PRK07308.1"/>
    <property type="match status" value="1"/>
</dbReference>
<dbReference type="PANTHER" id="PTHR42809:SF1">
    <property type="entry name" value="FLAVODOXIN 1"/>
    <property type="match status" value="1"/>
</dbReference>
<dbReference type="GO" id="GO:0016651">
    <property type="term" value="F:oxidoreductase activity, acting on NAD(P)H"/>
    <property type="evidence" value="ECO:0007669"/>
    <property type="project" value="UniProtKB-ARBA"/>
</dbReference>
<keyword evidence="6" id="KW-0288">FMN</keyword>
<gene>
    <name evidence="9" type="ORF">FC92_GL001997</name>
</gene>
<evidence type="ECO:0000256" key="4">
    <source>
        <dbReference type="ARBA" id="ARBA00022448"/>
    </source>
</evidence>
<keyword evidence="5" id="KW-0285">Flavoprotein</keyword>
<organism evidence="9 10">
    <name type="scientific">Liquorilactobacillus hordei DSM 19519</name>
    <dbReference type="NCBI Taxonomy" id="1423759"/>
    <lineage>
        <taxon>Bacteria</taxon>
        <taxon>Bacillati</taxon>
        <taxon>Bacillota</taxon>
        <taxon>Bacilli</taxon>
        <taxon>Lactobacillales</taxon>
        <taxon>Lactobacillaceae</taxon>
        <taxon>Liquorilactobacillus</taxon>
    </lineage>
</organism>
<dbReference type="Gene3D" id="3.40.50.360">
    <property type="match status" value="1"/>
</dbReference>
<dbReference type="InterPro" id="IPR050619">
    <property type="entry name" value="Flavodoxin"/>
</dbReference>
<evidence type="ECO:0000313" key="9">
    <source>
        <dbReference type="EMBL" id="KRL07221.1"/>
    </source>
</evidence>
<proteinExistence type="inferred from homology"/>
<dbReference type="AlphaFoldDB" id="A0A0R1MPJ8"/>
<protein>
    <submittedName>
        <fullName evidence="9">Flavodoxin</fullName>
    </submittedName>
</protein>
<comment type="caution">
    <text evidence="9">The sequence shown here is derived from an EMBL/GenBank/DDBJ whole genome shotgun (WGS) entry which is preliminary data.</text>
</comment>
<keyword evidence="4" id="KW-0813">Transport</keyword>
<dbReference type="Proteomes" id="UP000051448">
    <property type="component" value="Unassembled WGS sequence"/>
</dbReference>
<comment type="function">
    <text evidence="2">Low-potential electron donor to a number of redox enzymes.</text>
</comment>
<comment type="cofactor">
    <cofactor evidence="1">
        <name>FMN</name>
        <dbReference type="ChEBI" id="CHEBI:58210"/>
    </cofactor>
</comment>
<dbReference type="OrthoDB" id="9790745at2"/>
<dbReference type="PATRIC" id="fig|1423759.3.peg.2089"/>
<dbReference type="PROSITE" id="PS50902">
    <property type="entry name" value="FLAVODOXIN_LIKE"/>
    <property type="match status" value="1"/>
</dbReference>
<sequence>MTKAKVVFASITGNNEDIADIVTSKLEEKNITVDIEEISQCDPSDFEDVDLCIVVPYTYDEGALPDEGIDFFEDMANLDLTGKIFGVAGSGDTFYGEYYCVAVDKFEEAFEHAGATKGTNSVKINLAPDTEEDLQKLDVFVNELVAKIAK</sequence>
<dbReference type="SUPFAM" id="SSF52218">
    <property type="entry name" value="Flavoproteins"/>
    <property type="match status" value="1"/>
</dbReference>
<dbReference type="GeneID" id="98311626"/>
<feature type="domain" description="Flavodoxin-like" evidence="8">
    <location>
        <begin position="4"/>
        <end position="145"/>
    </location>
</feature>
<evidence type="ECO:0000256" key="3">
    <source>
        <dbReference type="ARBA" id="ARBA00005267"/>
    </source>
</evidence>
<name>A0A0R1MPJ8_9LACO</name>
<accession>A0A0R1MPJ8</accession>
<evidence type="ECO:0000259" key="8">
    <source>
        <dbReference type="PROSITE" id="PS50902"/>
    </source>
</evidence>
<evidence type="ECO:0000256" key="1">
    <source>
        <dbReference type="ARBA" id="ARBA00001917"/>
    </source>
</evidence>
<dbReference type="STRING" id="1423759.FC92_GL001997"/>
<dbReference type="InterPro" id="IPR029039">
    <property type="entry name" value="Flavoprotein-like_sf"/>
</dbReference>
<evidence type="ECO:0000313" key="10">
    <source>
        <dbReference type="Proteomes" id="UP000051448"/>
    </source>
</evidence>
<keyword evidence="7" id="KW-0249">Electron transport</keyword>
<dbReference type="EMBL" id="AZDX01000007">
    <property type="protein sequence ID" value="KRL07221.1"/>
    <property type="molecule type" value="Genomic_DNA"/>
</dbReference>
<evidence type="ECO:0000256" key="6">
    <source>
        <dbReference type="ARBA" id="ARBA00022643"/>
    </source>
</evidence>
<evidence type="ECO:0000256" key="7">
    <source>
        <dbReference type="ARBA" id="ARBA00022982"/>
    </source>
</evidence>
<dbReference type="Pfam" id="PF00258">
    <property type="entry name" value="Flavodoxin_1"/>
    <property type="match status" value="1"/>
</dbReference>
<dbReference type="GO" id="GO:0010181">
    <property type="term" value="F:FMN binding"/>
    <property type="evidence" value="ECO:0007669"/>
    <property type="project" value="InterPro"/>
</dbReference>
<keyword evidence="10" id="KW-1185">Reference proteome</keyword>
<evidence type="ECO:0000256" key="2">
    <source>
        <dbReference type="ARBA" id="ARBA00003297"/>
    </source>
</evidence>
<dbReference type="PANTHER" id="PTHR42809">
    <property type="entry name" value="FLAVODOXIN 2"/>
    <property type="match status" value="1"/>
</dbReference>